<evidence type="ECO:0000256" key="2">
    <source>
        <dbReference type="ARBA" id="ARBA00022475"/>
    </source>
</evidence>
<dbReference type="InterPro" id="IPR013611">
    <property type="entry name" value="Transp-assoc_OB_typ2"/>
</dbReference>
<dbReference type="SMART" id="SM00382">
    <property type="entry name" value="AAA"/>
    <property type="match status" value="1"/>
</dbReference>
<dbReference type="AlphaFoldDB" id="A0A370FCF7"/>
<evidence type="ECO:0000256" key="4">
    <source>
        <dbReference type="ARBA" id="ARBA00022840"/>
    </source>
</evidence>
<keyword evidence="3 7" id="KW-0547">Nucleotide-binding</keyword>
<dbReference type="Proteomes" id="UP000255265">
    <property type="component" value="Unassembled WGS sequence"/>
</dbReference>
<keyword evidence="6 7" id="KW-0472">Membrane</keyword>
<evidence type="ECO:0000313" key="10">
    <source>
        <dbReference type="Proteomes" id="UP000255265"/>
    </source>
</evidence>
<evidence type="ECO:0000256" key="1">
    <source>
        <dbReference type="ARBA" id="ARBA00022448"/>
    </source>
</evidence>
<dbReference type="GO" id="GO:0015847">
    <property type="term" value="P:putrescine transport"/>
    <property type="evidence" value="ECO:0007669"/>
    <property type="project" value="UniProtKB-ARBA"/>
</dbReference>
<dbReference type="PANTHER" id="PTHR42781">
    <property type="entry name" value="SPERMIDINE/PUTRESCINE IMPORT ATP-BINDING PROTEIN POTA"/>
    <property type="match status" value="1"/>
</dbReference>
<dbReference type="InterPro" id="IPR017871">
    <property type="entry name" value="ABC_transporter-like_CS"/>
</dbReference>
<evidence type="ECO:0000256" key="6">
    <source>
        <dbReference type="ARBA" id="ARBA00023136"/>
    </source>
</evidence>
<dbReference type="Pfam" id="PF08402">
    <property type="entry name" value="TOBE_2"/>
    <property type="match status" value="1"/>
</dbReference>
<dbReference type="Gene3D" id="2.40.50.100">
    <property type="match status" value="1"/>
</dbReference>
<dbReference type="OrthoDB" id="5298774at2"/>
<dbReference type="InterPro" id="IPR003439">
    <property type="entry name" value="ABC_transporter-like_ATP-bd"/>
</dbReference>
<organism evidence="9 10">
    <name type="scientific">Pseudacidovorax intermedius</name>
    <dbReference type="NCBI Taxonomy" id="433924"/>
    <lineage>
        <taxon>Bacteria</taxon>
        <taxon>Pseudomonadati</taxon>
        <taxon>Pseudomonadota</taxon>
        <taxon>Betaproteobacteria</taxon>
        <taxon>Burkholderiales</taxon>
        <taxon>Comamonadaceae</taxon>
        <taxon>Pseudacidovorax</taxon>
    </lineage>
</organism>
<dbReference type="NCBIfam" id="TIGR01187">
    <property type="entry name" value="potA"/>
    <property type="match status" value="1"/>
</dbReference>
<reference evidence="9 10" key="1">
    <citation type="submission" date="2018-07" db="EMBL/GenBank/DDBJ databases">
        <title>Genomic Encyclopedia of Type Strains, Phase IV (KMG-IV): sequencing the most valuable type-strain genomes for metagenomic binning, comparative biology and taxonomic classification.</title>
        <authorList>
            <person name="Goeker M."/>
        </authorList>
    </citation>
    <scope>NUCLEOTIDE SEQUENCE [LARGE SCALE GENOMIC DNA]</scope>
    <source>
        <strain evidence="9 10">DSM 21352</strain>
    </source>
</reference>
<dbReference type="Gene3D" id="3.40.50.300">
    <property type="entry name" value="P-loop containing nucleotide triphosphate hydrolases"/>
    <property type="match status" value="1"/>
</dbReference>
<comment type="function">
    <text evidence="7">Part of the ABC transporter complex PotABCD involved in spermidine/putrescine import. Responsible for energy coupling to the transport system.</text>
</comment>
<keyword evidence="4 7" id="KW-0067">ATP-binding</keyword>
<dbReference type="RefSeq" id="WP_114803641.1">
    <property type="nucleotide sequence ID" value="NZ_QQAV01000007.1"/>
</dbReference>
<accession>A0A370FCF7</accession>
<feature type="domain" description="ABC transporter" evidence="8">
    <location>
        <begin position="21"/>
        <end position="251"/>
    </location>
</feature>
<comment type="caution">
    <text evidence="9">The sequence shown here is derived from an EMBL/GenBank/DDBJ whole genome shotgun (WGS) entry which is preliminary data.</text>
</comment>
<keyword evidence="10" id="KW-1185">Reference proteome</keyword>
<comment type="subunit">
    <text evidence="7">The complex is composed of two ATP-binding proteins (PotA), two transmembrane proteins (PotB and PotC) and a solute-binding protein (PotD).</text>
</comment>
<dbReference type="InterPro" id="IPR005893">
    <property type="entry name" value="PotA-like"/>
</dbReference>
<evidence type="ECO:0000256" key="3">
    <source>
        <dbReference type="ARBA" id="ARBA00022741"/>
    </source>
</evidence>
<comment type="similarity">
    <text evidence="7">Belongs to the ABC transporter superfamily. Spermidine/putrescine importer (TC 3.A.1.11.1) family.</text>
</comment>
<evidence type="ECO:0000256" key="7">
    <source>
        <dbReference type="RuleBase" id="RU364083"/>
    </source>
</evidence>
<gene>
    <name evidence="7" type="primary">potA</name>
    <name evidence="9" type="ORF">DFR41_10732</name>
</gene>
<dbReference type="Pfam" id="PF00005">
    <property type="entry name" value="ABC_tran"/>
    <property type="match status" value="1"/>
</dbReference>
<evidence type="ECO:0000259" key="8">
    <source>
        <dbReference type="PROSITE" id="PS50893"/>
    </source>
</evidence>
<keyword evidence="2 7" id="KW-1003">Cell membrane</keyword>
<dbReference type="SUPFAM" id="SSF50331">
    <property type="entry name" value="MOP-like"/>
    <property type="match status" value="1"/>
</dbReference>
<dbReference type="InterPro" id="IPR027417">
    <property type="entry name" value="P-loop_NTPase"/>
</dbReference>
<comment type="catalytic activity">
    <reaction evidence="7">
        <text>ATP + H2O + polyamine-[polyamine-binding protein]Side 1 = ADP + phosphate + polyamineSide 2 + [polyamine-binding protein]Side 1.</text>
        <dbReference type="EC" id="7.6.2.11"/>
    </reaction>
</comment>
<keyword evidence="1 7" id="KW-0813">Transport</keyword>
<dbReference type="SUPFAM" id="SSF52540">
    <property type="entry name" value="P-loop containing nucleoside triphosphate hydrolases"/>
    <property type="match status" value="1"/>
</dbReference>
<proteinExistence type="inferred from homology"/>
<dbReference type="GO" id="GO:0043190">
    <property type="term" value="C:ATP-binding cassette (ABC) transporter complex"/>
    <property type="evidence" value="ECO:0007669"/>
    <property type="project" value="InterPro"/>
</dbReference>
<evidence type="ECO:0000256" key="5">
    <source>
        <dbReference type="ARBA" id="ARBA00022967"/>
    </source>
</evidence>
<dbReference type="FunFam" id="3.40.50.300:FF:000133">
    <property type="entry name" value="Spermidine/putrescine import ATP-binding protein PotA"/>
    <property type="match status" value="1"/>
</dbReference>
<sequence>MASAPRPTPAGAADPVGGASIEITRLAKRFGAVRAVDDVSLHVRPGEFLALLGPSGSGKTSILMSIAGFELPDAGQIAIDGRDVTYLPANHRNLGMVFQKYTLFPHLTVLDNVAFGLKMRGVAKGERHRLAEQALATVRLAGLGARMPAQLSGGQQQRVALARAIVYRPKVLLMDEPLSALDKNLREEMQLEIKRLQSQLGITVVFVTHDQGEALTMADRVAILNQGRIQQLDEPKALYERPRNRFVAGFIGETNFIPVGVGPLRGDAATVQLPGGAHHCEVGAQALVGLDAAGGRGVAALRPEQIALVNPEDPSALRARVAGVIYSGSTVLCIANLDDGTELRARLSDPSRVNVQAGDQVGLRWSPEALRVYGEEAATA</sequence>
<keyword evidence="5 7" id="KW-1278">Translocase</keyword>
<dbReference type="InterPro" id="IPR050093">
    <property type="entry name" value="ABC_SmlMolc_Importer"/>
</dbReference>
<dbReference type="InterPro" id="IPR008995">
    <property type="entry name" value="Mo/tungstate-bd_C_term_dom"/>
</dbReference>
<dbReference type="GO" id="GO:0005524">
    <property type="term" value="F:ATP binding"/>
    <property type="evidence" value="ECO:0007669"/>
    <property type="project" value="UniProtKB-KW"/>
</dbReference>
<dbReference type="PROSITE" id="PS50893">
    <property type="entry name" value="ABC_TRANSPORTER_2"/>
    <property type="match status" value="1"/>
</dbReference>
<name>A0A370FCF7_9BURK</name>
<dbReference type="PROSITE" id="PS00211">
    <property type="entry name" value="ABC_TRANSPORTER_1"/>
    <property type="match status" value="1"/>
</dbReference>
<dbReference type="PANTHER" id="PTHR42781:SF4">
    <property type="entry name" value="SPERMIDINE_PUTRESCINE IMPORT ATP-BINDING PROTEIN POTA"/>
    <property type="match status" value="1"/>
</dbReference>
<dbReference type="GO" id="GO:0016887">
    <property type="term" value="F:ATP hydrolysis activity"/>
    <property type="evidence" value="ECO:0007669"/>
    <property type="project" value="InterPro"/>
</dbReference>
<evidence type="ECO:0000313" key="9">
    <source>
        <dbReference type="EMBL" id="RDI22629.1"/>
    </source>
</evidence>
<dbReference type="EMBL" id="QQAV01000007">
    <property type="protein sequence ID" value="RDI22629.1"/>
    <property type="molecule type" value="Genomic_DNA"/>
</dbReference>
<protein>
    <recommendedName>
        <fullName evidence="7">Spermidine/putrescine import ATP-binding protein PotA</fullName>
        <ecNumber evidence="7">7.6.2.11</ecNumber>
    </recommendedName>
</protein>
<dbReference type="GO" id="GO:0015417">
    <property type="term" value="F:ABC-type polyamine transporter activity"/>
    <property type="evidence" value="ECO:0007669"/>
    <property type="project" value="UniProtKB-EC"/>
</dbReference>
<dbReference type="InterPro" id="IPR003593">
    <property type="entry name" value="AAA+_ATPase"/>
</dbReference>
<dbReference type="EC" id="7.6.2.11" evidence="7"/>